<reference evidence="5" key="1">
    <citation type="submission" date="2010-05" db="EMBL/GenBank/DDBJ databases">
        <title>The complete genome of Truepera radiovictris DSM 17093.</title>
        <authorList>
            <consortium name="US DOE Joint Genome Institute (JGI-PGF)"/>
            <person name="Lucas S."/>
            <person name="Copeland A."/>
            <person name="Lapidus A."/>
            <person name="Glavina del Rio T."/>
            <person name="Dalin E."/>
            <person name="Tice H."/>
            <person name="Bruce D."/>
            <person name="Goodwin L."/>
            <person name="Pitluck S."/>
            <person name="Kyrpides N."/>
            <person name="Mavromatis K."/>
            <person name="Ovchinnikova G."/>
            <person name="Munk A.C."/>
            <person name="Detter J.C."/>
            <person name="Han C."/>
            <person name="Tapia R."/>
            <person name="Land M."/>
            <person name="Hauser L."/>
            <person name="Markowitz V."/>
            <person name="Cheng J.-F."/>
            <person name="Hugenholtz P."/>
            <person name="Woyke T."/>
            <person name="Wu D."/>
            <person name="Tindall B."/>
            <person name="Pomrenke H.G."/>
            <person name="Brambilla E."/>
            <person name="Klenk H.-P."/>
            <person name="Eisen J.A."/>
        </authorList>
    </citation>
    <scope>NUCLEOTIDE SEQUENCE [LARGE SCALE GENOMIC DNA]</scope>
    <source>
        <strain evidence="5">DSM 17093 / CIP 108686 / LMG 22925 / RQ-24</strain>
    </source>
</reference>
<dbReference type="CDD" id="cd02440">
    <property type="entry name" value="AdoMet_MTases"/>
    <property type="match status" value="1"/>
</dbReference>
<evidence type="ECO:0000313" key="5">
    <source>
        <dbReference type="Proteomes" id="UP000000379"/>
    </source>
</evidence>
<dbReference type="InterPro" id="IPR041698">
    <property type="entry name" value="Methyltransf_25"/>
</dbReference>
<dbReference type="InterPro" id="IPR029063">
    <property type="entry name" value="SAM-dependent_MTases_sf"/>
</dbReference>
<proteinExistence type="predicted"/>
<accession>D7CSA9</accession>
<dbReference type="GO" id="GO:0032259">
    <property type="term" value="P:methylation"/>
    <property type="evidence" value="ECO:0007669"/>
    <property type="project" value="UniProtKB-KW"/>
</dbReference>
<dbReference type="Gene3D" id="3.40.50.150">
    <property type="entry name" value="Vaccinia Virus protein VP39"/>
    <property type="match status" value="1"/>
</dbReference>
<dbReference type="STRING" id="649638.Trad_0504"/>
<dbReference type="Proteomes" id="UP000000379">
    <property type="component" value="Chromosome"/>
</dbReference>
<dbReference type="PANTHER" id="PTHR43861">
    <property type="entry name" value="TRANS-ACONITATE 2-METHYLTRANSFERASE-RELATED"/>
    <property type="match status" value="1"/>
</dbReference>
<dbReference type="SUPFAM" id="SSF53335">
    <property type="entry name" value="S-adenosyl-L-methionine-dependent methyltransferases"/>
    <property type="match status" value="1"/>
</dbReference>
<gene>
    <name evidence="4" type="ordered locus">Trad_0504</name>
</gene>
<dbReference type="PANTHER" id="PTHR43861:SF1">
    <property type="entry name" value="TRANS-ACONITATE 2-METHYLTRANSFERASE"/>
    <property type="match status" value="1"/>
</dbReference>
<dbReference type="eggNOG" id="COG2226">
    <property type="taxonomic scope" value="Bacteria"/>
</dbReference>
<dbReference type="AlphaFoldDB" id="D7CSA9"/>
<dbReference type="KEGG" id="tra:Trad_0504"/>
<dbReference type="RefSeq" id="WP_013177021.1">
    <property type="nucleotide sequence ID" value="NC_014221.1"/>
</dbReference>
<dbReference type="OrthoDB" id="9802097at2"/>
<evidence type="ECO:0000256" key="1">
    <source>
        <dbReference type="ARBA" id="ARBA00022603"/>
    </source>
</evidence>
<dbReference type="Pfam" id="PF13649">
    <property type="entry name" value="Methyltransf_25"/>
    <property type="match status" value="1"/>
</dbReference>
<dbReference type="GO" id="GO:0008168">
    <property type="term" value="F:methyltransferase activity"/>
    <property type="evidence" value="ECO:0007669"/>
    <property type="project" value="UniProtKB-KW"/>
</dbReference>
<keyword evidence="1 4" id="KW-0489">Methyltransferase</keyword>
<reference evidence="4 5" key="2">
    <citation type="journal article" date="2011" name="Stand. Genomic Sci.">
        <title>Complete genome sequence of Truepera radiovictrix type strain (RQ-24).</title>
        <authorList>
            <person name="Ivanova N."/>
            <person name="Rohde C."/>
            <person name="Munk C."/>
            <person name="Nolan M."/>
            <person name="Lucas S."/>
            <person name="Del Rio T.G."/>
            <person name="Tice H."/>
            <person name="Deshpande S."/>
            <person name="Cheng J.F."/>
            <person name="Tapia R."/>
            <person name="Han C."/>
            <person name="Goodwin L."/>
            <person name="Pitluck S."/>
            <person name="Liolios K."/>
            <person name="Mavromatis K."/>
            <person name="Mikhailova N."/>
            <person name="Pati A."/>
            <person name="Chen A."/>
            <person name="Palaniappan K."/>
            <person name="Land M."/>
            <person name="Hauser L."/>
            <person name="Chang Y.J."/>
            <person name="Jeffries C.D."/>
            <person name="Brambilla E."/>
            <person name="Rohde M."/>
            <person name="Goker M."/>
            <person name="Tindall B.J."/>
            <person name="Woyke T."/>
            <person name="Bristow J."/>
            <person name="Eisen J.A."/>
            <person name="Markowitz V."/>
            <person name="Hugenholtz P."/>
            <person name="Kyrpides N.C."/>
            <person name="Klenk H.P."/>
            <person name="Lapidus A."/>
        </authorList>
    </citation>
    <scope>NUCLEOTIDE SEQUENCE [LARGE SCALE GENOMIC DNA]</scope>
    <source>
        <strain evidence="5">DSM 17093 / CIP 108686 / LMG 22925 / RQ-24</strain>
    </source>
</reference>
<evidence type="ECO:0000256" key="2">
    <source>
        <dbReference type="ARBA" id="ARBA00022679"/>
    </source>
</evidence>
<organism evidence="4 5">
    <name type="scientific">Truepera radiovictrix (strain DSM 17093 / CIP 108686 / LMG 22925 / RQ-24)</name>
    <dbReference type="NCBI Taxonomy" id="649638"/>
    <lineage>
        <taxon>Bacteria</taxon>
        <taxon>Thermotogati</taxon>
        <taxon>Deinococcota</taxon>
        <taxon>Deinococci</taxon>
        <taxon>Trueperales</taxon>
        <taxon>Trueperaceae</taxon>
        <taxon>Truepera</taxon>
    </lineage>
</organism>
<evidence type="ECO:0000259" key="3">
    <source>
        <dbReference type="Pfam" id="PF13649"/>
    </source>
</evidence>
<keyword evidence="2" id="KW-0808">Transferase</keyword>
<dbReference type="EMBL" id="CP002049">
    <property type="protein sequence ID" value="ADI13641.1"/>
    <property type="molecule type" value="Genomic_DNA"/>
</dbReference>
<sequence>MVKRKPTTRPTPKVPAHSSWDPVAKWYNGWVGKRGSHYHRKSALPTVLALSDPQKGERVLDIGCGQGVLAPAVLQRGAAYLGVDASRTLVRFARQNHPEARFVHGDARRLEALAEVSAESFEVAVFMLSIQDMNPLEEVLQQAAWALSRGGRLVIFMVHPCFRSPRGSGWGYDAARKLTYRRVEQYLTGRRVPMKAYAEAGVKSTGTTLSFHRPLKAYVNTLAALGLLVDRLEELPDPHDERAPEIPLFAALRARKL</sequence>
<feature type="domain" description="Methyltransferase" evidence="3">
    <location>
        <begin position="59"/>
        <end position="151"/>
    </location>
</feature>
<keyword evidence="5" id="KW-1185">Reference proteome</keyword>
<name>D7CSA9_TRURR</name>
<dbReference type="HOGENOM" id="CLU_049749_1_0_0"/>
<evidence type="ECO:0000313" key="4">
    <source>
        <dbReference type="EMBL" id="ADI13641.1"/>
    </source>
</evidence>
<protein>
    <submittedName>
        <fullName evidence="4">Methyltransferase type 11</fullName>
    </submittedName>
</protein>